<evidence type="ECO:0000256" key="1">
    <source>
        <dbReference type="ARBA" id="ARBA00000085"/>
    </source>
</evidence>
<dbReference type="FunFam" id="3.30.565.10:FF:000010">
    <property type="entry name" value="Sensor histidine kinase RcsC"/>
    <property type="match status" value="1"/>
</dbReference>
<dbReference type="SMART" id="SM00388">
    <property type="entry name" value="HisKA"/>
    <property type="match status" value="1"/>
</dbReference>
<dbReference type="InterPro" id="IPR005467">
    <property type="entry name" value="His_kinase_dom"/>
</dbReference>
<dbReference type="KEGG" id="sgbi:P3F81_00215"/>
<proteinExistence type="inferred from homology"/>
<dbReference type="CDD" id="cd17546">
    <property type="entry name" value="REC_hyHK_CKI1_RcsC-like"/>
    <property type="match status" value="1"/>
</dbReference>
<feature type="domain" description="PAC" evidence="12">
    <location>
        <begin position="97"/>
        <end position="148"/>
    </location>
</feature>
<dbReference type="Pfam" id="PF02518">
    <property type="entry name" value="HATPase_c"/>
    <property type="match status" value="1"/>
</dbReference>
<evidence type="ECO:0000313" key="13">
    <source>
        <dbReference type="EMBL" id="WIW70792.1"/>
    </source>
</evidence>
<evidence type="ECO:0000256" key="9">
    <source>
        <dbReference type="PROSITE-ProRule" id="PRU00169"/>
    </source>
</evidence>
<feature type="domain" description="Response regulatory" evidence="11">
    <location>
        <begin position="952"/>
        <end position="1073"/>
    </location>
</feature>
<evidence type="ECO:0000256" key="6">
    <source>
        <dbReference type="ARBA" id="ARBA00022777"/>
    </source>
</evidence>
<dbReference type="CDD" id="cd00082">
    <property type="entry name" value="HisKA"/>
    <property type="match status" value="1"/>
</dbReference>
<keyword evidence="4 9" id="KW-0597">Phosphoprotein</keyword>
<dbReference type="PROSITE" id="PS50109">
    <property type="entry name" value="HIS_KIN"/>
    <property type="match status" value="1"/>
</dbReference>
<evidence type="ECO:0000256" key="5">
    <source>
        <dbReference type="ARBA" id="ARBA00022679"/>
    </source>
</evidence>
<dbReference type="SMART" id="SM00448">
    <property type="entry name" value="REC"/>
    <property type="match status" value="1"/>
</dbReference>
<accession>A0A9Y2AJ27</accession>
<dbReference type="AlphaFoldDB" id="A0A9Y2AJ27"/>
<evidence type="ECO:0000259" key="12">
    <source>
        <dbReference type="PROSITE" id="PS50113"/>
    </source>
</evidence>
<dbReference type="InterPro" id="IPR000014">
    <property type="entry name" value="PAS"/>
</dbReference>
<reference evidence="13" key="1">
    <citation type="submission" date="2023-03" db="EMBL/GenBank/DDBJ databases">
        <title>Selenobaculum gbiensis gen. nov. sp. nov., a new bacterium isolated from the gut microbiota of IBD patient.</title>
        <authorList>
            <person name="Yeo S."/>
            <person name="Park H."/>
            <person name="Huh C.S."/>
        </authorList>
    </citation>
    <scope>NUCLEOTIDE SEQUENCE</scope>
    <source>
        <strain evidence="13">ICN-92133</strain>
    </source>
</reference>
<dbReference type="Pfam" id="PF00512">
    <property type="entry name" value="HisKA"/>
    <property type="match status" value="1"/>
</dbReference>
<evidence type="ECO:0000256" key="2">
    <source>
        <dbReference type="ARBA" id="ARBA00006402"/>
    </source>
</evidence>
<dbReference type="InterPro" id="IPR000700">
    <property type="entry name" value="PAS-assoc_C"/>
</dbReference>
<keyword evidence="5" id="KW-0808">Transferase</keyword>
<dbReference type="SUPFAM" id="SSF55785">
    <property type="entry name" value="PYP-like sensor domain (PAS domain)"/>
    <property type="match status" value="3"/>
</dbReference>
<dbReference type="NCBIfam" id="TIGR00229">
    <property type="entry name" value="sensory_box"/>
    <property type="match status" value="1"/>
</dbReference>
<feature type="modified residue" description="4-aspartylphosphate" evidence="9">
    <location>
        <position position="1004"/>
    </location>
</feature>
<evidence type="ECO:0000313" key="14">
    <source>
        <dbReference type="Proteomes" id="UP001243623"/>
    </source>
</evidence>
<evidence type="ECO:0000256" key="3">
    <source>
        <dbReference type="ARBA" id="ARBA00012438"/>
    </source>
</evidence>
<dbReference type="Proteomes" id="UP001243623">
    <property type="component" value="Chromosome"/>
</dbReference>
<dbReference type="GO" id="GO:0005886">
    <property type="term" value="C:plasma membrane"/>
    <property type="evidence" value="ECO:0007669"/>
    <property type="project" value="TreeGrafter"/>
</dbReference>
<dbReference type="PROSITE" id="PS50113">
    <property type="entry name" value="PAC"/>
    <property type="match status" value="3"/>
</dbReference>
<dbReference type="Gene3D" id="3.30.565.10">
    <property type="entry name" value="Histidine kinase-like ATPase, C-terminal domain"/>
    <property type="match status" value="1"/>
</dbReference>
<dbReference type="InterPro" id="IPR004358">
    <property type="entry name" value="Sig_transdc_His_kin-like_C"/>
</dbReference>
<keyword evidence="14" id="KW-1185">Reference proteome</keyword>
<dbReference type="InterPro" id="IPR001789">
    <property type="entry name" value="Sig_transdc_resp-reg_receiver"/>
</dbReference>
<dbReference type="Gene3D" id="3.40.50.2300">
    <property type="match status" value="1"/>
</dbReference>
<dbReference type="InterPro" id="IPR036890">
    <property type="entry name" value="HATPase_C_sf"/>
</dbReference>
<dbReference type="PANTHER" id="PTHR43047">
    <property type="entry name" value="TWO-COMPONENT HISTIDINE PROTEIN KINASE"/>
    <property type="match status" value="1"/>
</dbReference>
<name>A0A9Y2AJ27_9FIRM</name>
<dbReference type="PANTHER" id="PTHR43047:SF66">
    <property type="entry name" value="HISKA"/>
    <property type="match status" value="1"/>
</dbReference>
<dbReference type="EC" id="2.7.13.3" evidence="3"/>
<evidence type="ECO:0000256" key="7">
    <source>
        <dbReference type="ARBA" id="ARBA00023012"/>
    </source>
</evidence>
<evidence type="ECO:0000256" key="8">
    <source>
        <dbReference type="ARBA" id="ARBA00074306"/>
    </source>
</evidence>
<dbReference type="Gene3D" id="3.30.450.20">
    <property type="entry name" value="PAS domain"/>
    <property type="match status" value="3"/>
</dbReference>
<dbReference type="InterPro" id="IPR003594">
    <property type="entry name" value="HATPase_dom"/>
</dbReference>
<feature type="domain" description="PAC" evidence="12">
    <location>
        <begin position="224"/>
        <end position="274"/>
    </location>
</feature>
<dbReference type="SUPFAM" id="SSF52172">
    <property type="entry name" value="CheY-like"/>
    <property type="match status" value="1"/>
</dbReference>
<keyword evidence="6" id="KW-0418">Kinase</keyword>
<dbReference type="SMART" id="SM00387">
    <property type="entry name" value="HATPase_c"/>
    <property type="match status" value="1"/>
</dbReference>
<dbReference type="PROSITE" id="PS50110">
    <property type="entry name" value="RESPONSE_REGULATORY"/>
    <property type="match status" value="1"/>
</dbReference>
<dbReference type="PRINTS" id="PR00344">
    <property type="entry name" value="BCTRLSENSOR"/>
</dbReference>
<protein>
    <recommendedName>
        <fullName evidence="8">Circadian input-output histidine kinase CikA</fullName>
        <ecNumber evidence="3">2.7.13.3</ecNumber>
    </recommendedName>
</protein>
<dbReference type="Pfam" id="PF00072">
    <property type="entry name" value="Response_reg"/>
    <property type="match status" value="1"/>
</dbReference>
<dbReference type="InterPro" id="IPR001610">
    <property type="entry name" value="PAC"/>
</dbReference>
<dbReference type="Pfam" id="PF08447">
    <property type="entry name" value="PAS_3"/>
    <property type="match status" value="3"/>
</dbReference>
<dbReference type="InterPro" id="IPR003661">
    <property type="entry name" value="HisK_dim/P_dom"/>
</dbReference>
<dbReference type="InterPro" id="IPR013655">
    <property type="entry name" value="PAS_fold_3"/>
</dbReference>
<evidence type="ECO:0000256" key="4">
    <source>
        <dbReference type="ARBA" id="ARBA00022553"/>
    </source>
</evidence>
<dbReference type="SMART" id="SM00086">
    <property type="entry name" value="PAC"/>
    <property type="match status" value="3"/>
</dbReference>
<comment type="catalytic activity">
    <reaction evidence="1">
        <text>ATP + protein L-histidine = ADP + protein N-phospho-L-histidine.</text>
        <dbReference type="EC" id="2.7.13.3"/>
    </reaction>
</comment>
<dbReference type="EMBL" id="CP120678">
    <property type="protein sequence ID" value="WIW70792.1"/>
    <property type="molecule type" value="Genomic_DNA"/>
</dbReference>
<feature type="domain" description="Histidine kinase" evidence="10">
    <location>
        <begin position="700"/>
        <end position="923"/>
    </location>
</feature>
<dbReference type="GO" id="GO:0009927">
    <property type="term" value="F:histidine phosphotransfer kinase activity"/>
    <property type="evidence" value="ECO:0007669"/>
    <property type="project" value="TreeGrafter"/>
</dbReference>
<comment type="similarity">
    <text evidence="2">In the N-terminal section; belongs to the phytochrome family.</text>
</comment>
<keyword evidence="7" id="KW-0902">Two-component regulatory system</keyword>
<evidence type="ECO:0000259" key="11">
    <source>
        <dbReference type="PROSITE" id="PS50110"/>
    </source>
</evidence>
<dbReference type="GO" id="GO:0000155">
    <property type="term" value="F:phosphorelay sensor kinase activity"/>
    <property type="evidence" value="ECO:0007669"/>
    <property type="project" value="InterPro"/>
</dbReference>
<gene>
    <name evidence="13" type="ORF">P3F81_00215</name>
</gene>
<dbReference type="Gene3D" id="1.10.287.130">
    <property type="match status" value="1"/>
</dbReference>
<evidence type="ECO:0000259" key="10">
    <source>
        <dbReference type="PROSITE" id="PS50109"/>
    </source>
</evidence>
<dbReference type="SUPFAM" id="SSF55874">
    <property type="entry name" value="ATPase domain of HSP90 chaperone/DNA topoisomerase II/histidine kinase"/>
    <property type="match status" value="1"/>
</dbReference>
<sequence>MELYRKDTITSKDIQVIESKLLGKIRQAIDGGVVAFYTKPGLPLCYLGGNMLALLGYRSYEEFVERTQKQIADIFLPSDYRLFKATLRNHSEEKDAFSLEHRLVKQDGNIIWVKSYIESFFDKDGQIVVVLVCMLIQDKKVYEEQSVELSLYKEGSKGGTFRALLDQDFTILSANDLFYKICGYTRQEFDIELENKAKKIICSEDFATIMRKIDKAILRNKAELTWEMRIIKRSGEICWIFISGRLLEEKGYFLLEGFAMDCTERKQAEIAIRLSEERYRIALDRTNTYVWDYDFIQRCIIQTKRSMEINGLPEVIENVPQSLIEIDHVHPDSVKAFLDLYKRLHEGESYVNAIYRTKDSNGEYWWEKVSYTVIFDEEGNPLRAIGVSEDVSIREESENRYRRELAYRDVITPNLYVSYRVNLSKGSVKPYKINIKKNNEIVFVHTYEQLIGAEIRRIPDRVEQEKCYAILSHHELIRAFKEGKEAVFAEYHRKDSQNYVVWVRVSAKLTTEPNTGDCIAFIYIHNIDEYKRAELEQKNLIQRYENEIRMSYDAVFEIDYKRETVHSLAFESGSIKKIQIGDGSFAVAKKTWFDHCRPGAARDECVRISNEETLTEIFKSGCHEISYTLERLDNKTNEYLWYTYWLRKVEWEEHGEKIAMLYMKNVDLERRRQEEHNKVLNVALDSAERANKAKSEFLSRMSHDIRTPMNAIMGMATIAKECLHSPEKVAECLNKIDLSAKYLLSLLNDVLDVAKIESGKMVIHKKEFSLKKFLDDLHNLCKDKATEKNIDFKIDIAPEINHKLEGDVLHLNQILINLLSNAFQYTNIGGKVELEIRQLERTTISTILQFTVRDDGIGIKPEFMEKIFLPFEQDTERTDPKRMGTGLGLSIVHSLVNLMDGVITVDSKVGLGSNFTVKIPFGLAKRRYLMSLEEEDDMLPIIKRKYFFNNERILLVEDNDINQEIIEVFLEEVNLNTEIAVNGKEAVDKFAGSPIGYYSLILMDIRMPIMDGREATKFIRKMDRADACRIPIVALSADAFSEDVRYSERIGMNDYIVKPVNKDFLFSVLDKYLVK</sequence>
<dbReference type="InterPro" id="IPR036097">
    <property type="entry name" value="HisK_dim/P_sf"/>
</dbReference>
<organism evidence="13 14">
    <name type="scientific">Selenobaculum gibii</name>
    <dbReference type="NCBI Taxonomy" id="3054208"/>
    <lineage>
        <taxon>Bacteria</taxon>
        <taxon>Bacillati</taxon>
        <taxon>Bacillota</taxon>
        <taxon>Negativicutes</taxon>
        <taxon>Selenomonadales</taxon>
        <taxon>Selenomonadaceae</taxon>
        <taxon>Selenobaculum</taxon>
    </lineage>
</organism>
<dbReference type="InterPro" id="IPR035965">
    <property type="entry name" value="PAS-like_dom_sf"/>
</dbReference>
<dbReference type="RefSeq" id="WP_147669301.1">
    <property type="nucleotide sequence ID" value="NZ_CP120678.1"/>
</dbReference>
<dbReference type="SUPFAM" id="SSF47384">
    <property type="entry name" value="Homodimeric domain of signal transducing histidine kinase"/>
    <property type="match status" value="1"/>
</dbReference>
<dbReference type="InterPro" id="IPR011006">
    <property type="entry name" value="CheY-like_superfamily"/>
</dbReference>
<feature type="domain" description="PAC" evidence="12">
    <location>
        <begin position="351"/>
        <end position="403"/>
    </location>
</feature>
<dbReference type="CDD" id="cd00130">
    <property type="entry name" value="PAS"/>
    <property type="match status" value="3"/>
</dbReference>